<dbReference type="EMBL" id="CP000822">
    <property type="protein sequence ID" value="ABV15382.1"/>
    <property type="molecule type" value="Genomic_DNA"/>
</dbReference>
<gene>
    <name evidence="1" type="ordered locus">CKO_04325</name>
</gene>
<reference evidence="1 2" key="1">
    <citation type="submission" date="2007-08" db="EMBL/GenBank/DDBJ databases">
        <authorList>
            <consortium name="The Citrobacter koseri Genome Sequencing Project"/>
            <person name="McClelland M."/>
            <person name="Sanderson E.K."/>
            <person name="Porwollik S."/>
            <person name="Spieth J."/>
            <person name="Clifton W.S."/>
            <person name="Latreille P."/>
            <person name="Courtney L."/>
            <person name="Wang C."/>
            <person name="Pepin K."/>
            <person name="Bhonagiri V."/>
            <person name="Nash W."/>
            <person name="Johnson M."/>
            <person name="Thiruvilangam P."/>
            <person name="Wilson R."/>
        </authorList>
    </citation>
    <scope>NUCLEOTIDE SEQUENCE [LARGE SCALE GENOMIC DNA]</scope>
    <source>
        <strain evidence="2">ATCC BAA-895 / CDC 4225-83 / SGSC4696</strain>
    </source>
</reference>
<name>A8APG9_CITK8</name>
<dbReference type="Proteomes" id="UP000008148">
    <property type="component" value="Chromosome"/>
</dbReference>
<dbReference type="AlphaFoldDB" id="A8APG9"/>
<evidence type="ECO:0000313" key="2">
    <source>
        <dbReference type="Proteomes" id="UP000008148"/>
    </source>
</evidence>
<dbReference type="KEGG" id="cko:CKO_04325"/>
<keyword evidence="2" id="KW-1185">Reference proteome</keyword>
<dbReference type="STRING" id="290338.CKO_04325"/>
<proteinExistence type="predicted"/>
<protein>
    <submittedName>
        <fullName evidence="1">Uncharacterized protein</fullName>
    </submittedName>
</protein>
<dbReference type="HOGENOM" id="CLU_1831598_0_0_6"/>
<accession>A8APG9</accession>
<organism evidence="1 2">
    <name type="scientific">Citrobacter koseri (strain ATCC BAA-895 / CDC 4225-83 / SGSC4696)</name>
    <dbReference type="NCBI Taxonomy" id="290338"/>
    <lineage>
        <taxon>Bacteria</taxon>
        <taxon>Pseudomonadati</taxon>
        <taxon>Pseudomonadota</taxon>
        <taxon>Gammaproteobacteria</taxon>
        <taxon>Enterobacterales</taxon>
        <taxon>Enterobacteriaceae</taxon>
        <taxon>Citrobacter</taxon>
    </lineage>
</organism>
<sequence>MPRVCNSGRRRAGFSERLCRMAADGLIRPTSVPVGLISEAPSGVDMEANLSALTLLAIRQFASVTLLEIAFEDDDGRGGIHLAFVECAITALFKQARTRFYGAEAFVMQRNQYAKTAMNAVGELAGASGEGLLCAIHIER</sequence>
<evidence type="ECO:0000313" key="1">
    <source>
        <dbReference type="EMBL" id="ABV15382.1"/>
    </source>
</evidence>